<keyword evidence="2" id="KW-0732">Signal</keyword>
<sequence length="481" mass="51733">MSRHTGRPGRRVGRHRAIGIAVLALAAAALVPTAGSAQAVTAADSATDPGKVTRASAAAADKLQLTVHRVPDSSQQTMDDIFANSSVHNIVSTVNHHLHRSDGASCTADERDTRPSTPAVPTTDAYCWDEGDATTQHWSPQGLTSSGDSDGDGKWGDDRVLISGWGSANTSTSMGRLAVINANADSADYLGYRWVLPVIPINGGTDFRVLHSHMGGMVWWGDKLLVTASLGSSAEAVHHNAVYVFSTKHIYRANTSASWTGKRGDQVSADGYQYFWPAIGSYSVSDTCQNSSADTRTPCFDGLSMDRSSDPYTLVANEFVSTSAANYRSARVWRYKLAPTSRLMPIAVDSAGHADPVDVYNTGTIGMQGTFSRTENGERVLYTAESLWGPKVRGIPWRLPLPATGQSTAAHDPTSAGGSTTGTRTWAQHSEGMTYMSDQRWLWNQTEWAADAEGSWPTSDPVRERILFHVSLDTLQNALTP</sequence>
<feature type="region of interest" description="Disordered" evidence="1">
    <location>
        <begin position="100"/>
        <end position="154"/>
    </location>
</feature>
<feature type="signal peptide" evidence="2">
    <location>
        <begin position="1"/>
        <end position="39"/>
    </location>
</feature>
<organism evidence="3">
    <name type="scientific">Streptomyces sp. R39</name>
    <dbReference type="NCBI Taxonomy" id="3238631"/>
    <lineage>
        <taxon>Bacteria</taxon>
        <taxon>Bacillati</taxon>
        <taxon>Actinomycetota</taxon>
        <taxon>Actinomycetes</taxon>
        <taxon>Kitasatosporales</taxon>
        <taxon>Streptomycetaceae</taxon>
        <taxon>Streptomyces</taxon>
    </lineage>
</organism>
<evidence type="ECO:0000256" key="2">
    <source>
        <dbReference type="SAM" id="SignalP"/>
    </source>
</evidence>
<evidence type="ECO:0008006" key="4">
    <source>
        <dbReference type="Google" id="ProtNLM"/>
    </source>
</evidence>
<feature type="region of interest" description="Disordered" evidence="1">
    <location>
        <begin position="403"/>
        <end position="425"/>
    </location>
</feature>
<reference evidence="3" key="1">
    <citation type="submission" date="2024-07" db="EMBL/GenBank/DDBJ databases">
        <authorList>
            <person name="Yu S.T."/>
        </authorList>
    </citation>
    <scope>NUCLEOTIDE SEQUENCE</scope>
    <source>
        <strain evidence="3">R39</strain>
    </source>
</reference>
<gene>
    <name evidence="3" type="ORF">AB5J52_15970</name>
</gene>
<dbReference type="AlphaFoldDB" id="A0AB39QMP0"/>
<protein>
    <recommendedName>
        <fullName evidence="4">Secreted protein</fullName>
    </recommendedName>
</protein>
<evidence type="ECO:0000313" key="3">
    <source>
        <dbReference type="EMBL" id="XDQ43641.1"/>
    </source>
</evidence>
<feature type="compositionally biased region" description="Low complexity" evidence="1">
    <location>
        <begin position="414"/>
        <end position="425"/>
    </location>
</feature>
<feature type="chain" id="PRO_5044297281" description="Secreted protein" evidence="2">
    <location>
        <begin position="40"/>
        <end position="481"/>
    </location>
</feature>
<dbReference type="RefSeq" id="WP_369222726.1">
    <property type="nucleotide sequence ID" value="NZ_CP163441.1"/>
</dbReference>
<proteinExistence type="predicted"/>
<evidence type="ECO:0000256" key="1">
    <source>
        <dbReference type="SAM" id="MobiDB-lite"/>
    </source>
</evidence>
<accession>A0AB39QMP0</accession>
<dbReference type="EMBL" id="CP163441">
    <property type="protein sequence ID" value="XDQ43641.1"/>
    <property type="molecule type" value="Genomic_DNA"/>
</dbReference>
<name>A0AB39QMP0_9ACTN</name>